<evidence type="ECO:0000256" key="1">
    <source>
        <dbReference type="PIRSR" id="PIRSR038925-1"/>
    </source>
</evidence>
<proteinExistence type="predicted"/>
<evidence type="ECO:0000313" key="6">
    <source>
        <dbReference type="Proteomes" id="UP000248198"/>
    </source>
</evidence>
<dbReference type="PANTHER" id="PTHR13504">
    <property type="entry name" value="FIDO DOMAIN-CONTAINING PROTEIN DDB_G0283145"/>
    <property type="match status" value="1"/>
</dbReference>
<feature type="domain" description="Fido" evidence="4">
    <location>
        <begin position="120"/>
        <end position="271"/>
    </location>
</feature>
<keyword evidence="1" id="KW-0547">Nucleotide-binding</keyword>
<sequence>MMPYLINPDRNKPWNDLPLLPPDKELYENIQVLSQLGNAKAALGRLQGRSIAIPNQGLLINSISLQEAKASNAIENIFTTDDELYKAYSEKQTEGPTKEILNYREALWLGHEYLQKKQLFDEDYFIQMYRTVSQFNDGIRPPIAQIYIKEGGTGPNAGKAVYTPPRGKGIIESKMANLISFLNNDKDYPLDPILKMAIAHFQFEAIHPFRDGNGRTGRIFNIHYLTHKGLLDYPILFLSRYIMEHKDDYYSTLAGITQTGNWKNWLLFMLKTVESTANLTYHKINDIIAAKDAILQAIIDENSISRPESLVGILFTEPFTKVKHLTDRGLYAENTARKYLDHLSSMGILEKRTIQGNNYYLNLELYRILSE</sequence>
<dbReference type="PANTHER" id="PTHR13504:SF35">
    <property type="entry name" value="PROTEIN ADENYLYLTRANSFERASE SOFIC"/>
    <property type="match status" value="1"/>
</dbReference>
<dbReference type="GO" id="GO:0005524">
    <property type="term" value="F:ATP binding"/>
    <property type="evidence" value="ECO:0007669"/>
    <property type="project" value="UniProtKB-KW"/>
</dbReference>
<dbReference type="InterPro" id="IPR003812">
    <property type="entry name" value="Fido"/>
</dbReference>
<comment type="caution">
    <text evidence="5">The sequence shown here is derived from an EMBL/GenBank/DDBJ whole genome shotgun (WGS) entry which is preliminary data.</text>
</comment>
<gene>
    <name evidence="5" type="ORF">B0O44_1172</name>
</gene>
<dbReference type="PROSITE" id="PS51459">
    <property type="entry name" value="FIDO"/>
    <property type="match status" value="1"/>
</dbReference>
<evidence type="ECO:0000259" key="4">
    <source>
        <dbReference type="PROSITE" id="PS51459"/>
    </source>
</evidence>
<feature type="binding site" evidence="1">
    <location>
        <position position="207"/>
    </location>
    <ligand>
        <name>ATP</name>
        <dbReference type="ChEBI" id="CHEBI:30616"/>
    </ligand>
</feature>
<dbReference type="Pfam" id="PF13784">
    <property type="entry name" value="Fic_N"/>
    <property type="match status" value="1"/>
</dbReference>
<keyword evidence="1" id="KW-0067">ATP-binding</keyword>
<feature type="binding site" evidence="3">
    <location>
        <begin position="211"/>
        <end position="218"/>
    </location>
    <ligand>
        <name>ATP</name>
        <dbReference type="ChEBI" id="CHEBI:30616"/>
    </ligand>
</feature>
<accession>A0A318UA73</accession>
<name>A0A318UA73_9SPHI</name>
<dbReference type="Gene3D" id="1.10.3290.10">
    <property type="entry name" value="Fido-like domain"/>
    <property type="match status" value="1"/>
</dbReference>
<reference evidence="5 6" key="1">
    <citation type="submission" date="2018-06" db="EMBL/GenBank/DDBJ databases">
        <title>Genomic Encyclopedia of Archaeal and Bacterial Type Strains, Phase II (KMG-II): from individual species to whole genera.</title>
        <authorList>
            <person name="Goeker M."/>
        </authorList>
    </citation>
    <scope>NUCLEOTIDE SEQUENCE [LARGE SCALE GENOMIC DNA]</scope>
    <source>
        <strain evidence="5 6">DSM 27372</strain>
    </source>
</reference>
<evidence type="ECO:0000256" key="3">
    <source>
        <dbReference type="PIRSR" id="PIRSR640198-2"/>
    </source>
</evidence>
<keyword evidence="6" id="KW-1185">Reference proteome</keyword>
<dbReference type="EMBL" id="QKLU01000017">
    <property type="protein sequence ID" value="PYF68367.1"/>
    <property type="molecule type" value="Genomic_DNA"/>
</dbReference>
<dbReference type="PIRSF" id="PIRSF038925">
    <property type="entry name" value="AMP-prot_trans"/>
    <property type="match status" value="1"/>
</dbReference>
<evidence type="ECO:0000256" key="2">
    <source>
        <dbReference type="PIRSR" id="PIRSR640198-1"/>
    </source>
</evidence>
<dbReference type="InterPro" id="IPR025758">
    <property type="entry name" value="Fic/DOC_N"/>
</dbReference>
<protein>
    <submittedName>
        <fullName evidence="5">Fic family protein</fullName>
    </submittedName>
</protein>
<feature type="binding site" evidence="1">
    <location>
        <position position="249"/>
    </location>
    <ligand>
        <name>ATP</name>
        <dbReference type="ChEBI" id="CHEBI:30616"/>
    </ligand>
</feature>
<dbReference type="InterPro" id="IPR026287">
    <property type="entry name" value="SoFic-like"/>
</dbReference>
<feature type="binding site" evidence="1">
    <location>
        <begin position="212"/>
        <end position="218"/>
    </location>
    <ligand>
        <name>ATP</name>
        <dbReference type="ChEBI" id="CHEBI:30616"/>
    </ligand>
</feature>
<dbReference type="InterPro" id="IPR036597">
    <property type="entry name" value="Fido-like_dom_sf"/>
</dbReference>
<feature type="active site" evidence="2">
    <location>
        <position position="207"/>
    </location>
</feature>
<dbReference type="AlphaFoldDB" id="A0A318UA73"/>
<feature type="binding site" evidence="1">
    <location>
        <position position="75"/>
    </location>
    <ligand>
        <name>ATP</name>
        <dbReference type="ChEBI" id="CHEBI:30616"/>
    </ligand>
</feature>
<dbReference type="RefSeq" id="WP_245943792.1">
    <property type="nucleotide sequence ID" value="NZ_QKLU01000017.1"/>
</dbReference>
<organism evidence="5 6">
    <name type="scientific">Pedobacter nutrimenti</name>
    <dbReference type="NCBI Taxonomy" id="1241337"/>
    <lineage>
        <taxon>Bacteria</taxon>
        <taxon>Pseudomonadati</taxon>
        <taxon>Bacteroidota</taxon>
        <taxon>Sphingobacteriia</taxon>
        <taxon>Sphingobacteriales</taxon>
        <taxon>Sphingobacteriaceae</taxon>
        <taxon>Pedobacter</taxon>
    </lineage>
</organism>
<dbReference type="InterPro" id="IPR040198">
    <property type="entry name" value="Fido_containing"/>
</dbReference>
<dbReference type="SUPFAM" id="SSF140931">
    <property type="entry name" value="Fic-like"/>
    <property type="match status" value="1"/>
</dbReference>
<feature type="binding site" evidence="3">
    <location>
        <begin position="249"/>
        <end position="250"/>
    </location>
    <ligand>
        <name>ATP</name>
        <dbReference type="ChEBI" id="CHEBI:30616"/>
    </ligand>
</feature>
<evidence type="ECO:0000313" key="5">
    <source>
        <dbReference type="EMBL" id="PYF68367.1"/>
    </source>
</evidence>
<dbReference type="Proteomes" id="UP000248198">
    <property type="component" value="Unassembled WGS sequence"/>
</dbReference>
<dbReference type="Pfam" id="PF02661">
    <property type="entry name" value="Fic"/>
    <property type="match status" value="1"/>
</dbReference>
<dbReference type="Pfam" id="PF21248">
    <property type="entry name" value="SoFic-like_C"/>
    <property type="match status" value="1"/>
</dbReference>
<dbReference type="InterPro" id="IPR048770">
    <property type="entry name" value="SoFic-like_C"/>
</dbReference>